<dbReference type="InterPro" id="IPR003439">
    <property type="entry name" value="ABC_transporter-like_ATP-bd"/>
</dbReference>
<name>A0ABU7SP95_9ACTN</name>
<accession>A0ABU7SP95</accession>
<feature type="domain" description="ABC transporter" evidence="4">
    <location>
        <begin position="11"/>
        <end position="226"/>
    </location>
</feature>
<keyword evidence="6" id="KW-1185">Reference proteome</keyword>
<dbReference type="PANTHER" id="PTHR24220">
    <property type="entry name" value="IMPORT ATP-BINDING PROTEIN"/>
    <property type="match status" value="1"/>
</dbReference>
<comment type="caution">
    <text evidence="5">The sequence shown here is derived from an EMBL/GenBank/DDBJ whole genome shotgun (WGS) entry which is preliminary data.</text>
</comment>
<dbReference type="InterPro" id="IPR027417">
    <property type="entry name" value="P-loop_NTPase"/>
</dbReference>
<keyword evidence="2" id="KW-0547">Nucleotide-binding</keyword>
<dbReference type="Pfam" id="PF00005">
    <property type="entry name" value="ABC_tran"/>
    <property type="match status" value="1"/>
</dbReference>
<dbReference type="SMART" id="SM00382">
    <property type="entry name" value="AAA"/>
    <property type="match status" value="1"/>
</dbReference>
<dbReference type="SUPFAM" id="SSF52540">
    <property type="entry name" value="P-loop containing nucleoside triphosphate hydrolases"/>
    <property type="match status" value="1"/>
</dbReference>
<gene>
    <name evidence="5" type="ORF">V1634_33625</name>
</gene>
<dbReference type="InterPro" id="IPR017871">
    <property type="entry name" value="ABC_transporter-like_CS"/>
</dbReference>
<dbReference type="Gene3D" id="3.40.50.300">
    <property type="entry name" value="P-loop containing nucleotide triphosphate hydrolases"/>
    <property type="match status" value="1"/>
</dbReference>
<evidence type="ECO:0000259" key="4">
    <source>
        <dbReference type="PROSITE" id="PS50893"/>
    </source>
</evidence>
<organism evidence="5 6">
    <name type="scientific">Plantactinospora veratri</name>
    <dbReference type="NCBI Taxonomy" id="1436122"/>
    <lineage>
        <taxon>Bacteria</taxon>
        <taxon>Bacillati</taxon>
        <taxon>Actinomycetota</taxon>
        <taxon>Actinomycetes</taxon>
        <taxon>Micromonosporales</taxon>
        <taxon>Micromonosporaceae</taxon>
        <taxon>Plantactinospora</taxon>
    </lineage>
</organism>
<dbReference type="GO" id="GO:0005524">
    <property type="term" value="F:ATP binding"/>
    <property type="evidence" value="ECO:0007669"/>
    <property type="project" value="UniProtKB-KW"/>
</dbReference>
<dbReference type="InterPro" id="IPR017911">
    <property type="entry name" value="MacB-like_ATP-bd"/>
</dbReference>
<dbReference type="RefSeq" id="WP_331211664.1">
    <property type="nucleotide sequence ID" value="NZ_JAZGQL010000037.1"/>
</dbReference>
<proteinExistence type="predicted"/>
<dbReference type="PROSITE" id="PS50893">
    <property type="entry name" value="ABC_TRANSPORTER_2"/>
    <property type="match status" value="1"/>
</dbReference>
<protein>
    <submittedName>
        <fullName evidence="5">ABC transporter ATP-binding protein</fullName>
    </submittedName>
</protein>
<dbReference type="PANTHER" id="PTHR24220:SF685">
    <property type="entry name" value="ABC TRANSPORTER RELATED"/>
    <property type="match status" value="1"/>
</dbReference>
<dbReference type="InterPro" id="IPR015854">
    <property type="entry name" value="ABC_transpr_LolD-like"/>
</dbReference>
<dbReference type="Proteomes" id="UP001339911">
    <property type="component" value="Unassembled WGS sequence"/>
</dbReference>
<dbReference type="PROSITE" id="PS00211">
    <property type="entry name" value="ABC_TRANSPORTER_1"/>
    <property type="match status" value="1"/>
</dbReference>
<sequence>MTTLQDSRMTLRGSNLAVRFGRTVALDRADVTISPGEIVAIMGPSGSGKSTLLHVLAGILRPEHGEVRLAEQRIDNLPDSRRSSLRLRSFGFVLQFGDLVPELSLRENVELPLRLLGRPRAEARRRGAELLGHLAVAELADRRPGQVSGGEAQRAAVARALAHRPSVIFADEPTGALDSAAGEVVLDALTGLARKEGSAVVIVTHEARVAAYADRTVFLRDGRVAA</sequence>
<evidence type="ECO:0000256" key="2">
    <source>
        <dbReference type="ARBA" id="ARBA00022741"/>
    </source>
</evidence>
<evidence type="ECO:0000313" key="6">
    <source>
        <dbReference type="Proteomes" id="UP001339911"/>
    </source>
</evidence>
<dbReference type="CDD" id="cd03255">
    <property type="entry name" value="ABC_MJ0796_LolCDE_FtsE"/>
    <property type="match status" value="1"/>
</dbReference>
<keyword evidence="3 5" id="KW-0067">ATP-binding</keyword>
<keyword evidence="1" id="KW-0813">Transport</keyword>
<dbReference type="InterPro" id="IPR003593">
    <property type="entry name" value="AAA+_ATPase"/>
</dbReference>
<reference evidence="5 6" key="1">
    <citation type="submission" date="2024-01" db="EMBL/GenBank/DDBJ databases">
        <title>Genome insights into Plantactinospora veratri sp. nov.</title>
        <authorList>
            <person name="Wang L."/>
        </authorList>
    </citation>
    <scope>NUCLEOTIDE SEQUENCE [LARGE SCALE GENOMIC DNA]</scope>
    <source>
        <strain evidence="5 6">NEAU-FHS4</strain>
    </source>
</reference>
<evidence type="ECO:0000313" key="5">
    <source>
        <dbReference type="EMBL" id="MEE6311779.1"/>
    </source>
</evidence>
<evidence type="ECO:0000256" key="3">
    <source>
        <dbReference type="ARBA" id="ARBA00022840"/>
    </source>
</evidence>
<evidence type="ECO:0000256" key="1">
    <source>
        <dbReference type="ARBA" id="ARBA00022448"/>
    </source>
</evidence>
<dbReference type="EMBL" id="JAZGQL010000037">
    <property type="protein sequence ID" value="MEE6311779.1"/>
    <property type="molecule type" value="Genomic_DNA"/>
</dbReference>